<name>A0A3R8QL75_9MICO</name>
<comment type="caution">
    <text evidence="4">The sequence shown here is derived from an EMBL/GenBank/DDBJ whole genome shotgun (WGS) entry which is preliminary data.</text>
</comment>
<evidence type="ECO:0000256" key="3">
    <source>
        <dbReference type="SAM" id="Phobius"/>
    </source>
</evidence>
<proteinExistence type="predicted"/>
<dbReference type="Proteomes" id="UP000274327">
    <property type="component" value="Unassembled WGS sequence"/>
</dbReference>
<sequence>MGGPGGHPEPPRKKRTWIWIVVGCGVLLLIGLLGLGGCVALVASSGSSDDGVRAGDPVTTATAVEDAEAEEAVEEDAAEEDTSEPASAPEVGTSRDNPAQPVTDAIAIETSGGTMSVTLGNVTWDANSAIAEANMFNEEAPEGQVYITVPVTVQYTGPESITPWIELHISYVAEDGRSYDEASVVLEGDFMDVGDLYDGGTAEGTMAFLIPEEAVGSGTFSVEGFLTSGTYFVAAV</sequence>
<feature type="transmembrane region" description="Helical" evidence="3">
    <location>
        <begin position="17"/>
        <end position="43"/>
    </location>
</feature>
<keyword evidence="3" id="KW-1133">Transmembrane helix</keyword>
<organism evidence="4 5">
    <name type="scientific">Brachybacterium paraconglomeratum</name>
    <dbReference type="NCBI Taxonomy" id="173362"/>
    <lineage>
        <taxon>Bacteria</taxon>
        <taxon>Bacillati</taxon>
        <taxon>Actinomycetota</taxon>
        <taxon>Actinomycetes</taxon>
        <taxon>Micrococcales</taxon>
        <taxon>Dermabacteraceae</taxon>
        <taxon>Brachybacterium</taxon>
    </lineage>
</organism>
<gene>
    <name evidence="4" type="ORF">DS079_16440</name>
</gene>
<feature type="region of interest" description="Disordered" evidence="2">
    <location>
        <begin position="66"/>
        <end position="100"/>
    </location>
</feature>
<keyword evidence="3" id="KW-0812">Transmembrane</keyword>
<dbReference type="AlphaFoldDB" id="A0A3R8QL75"/>
<feature type="compositionally biased region" description="Acidic residues" evidence="2">
    <location>
        <begin position="66"/>
        <end position="83"/>
    </location>
</feature>
<dbReference type="EMBL" id="QOCI01000020">
    <property type="protein sequence ID" value="RRR17005.1"/>
    <property type="molecule type" value="Genomic_DNA"/>
</dbReference>
<evidence type="ECO:0000313" key="4">
    <source>
        <dbReference type="EMBL" id="RRR17005.1"/>
    </source>
</evidence>
<reference evidence="4 5" key="1">
    <citation type="submission" date="2018-07" db="EMBL/GenBank/DDBJ databases">
        <title>Brachybacteriurn paraconglorneratum KCTC 9916.</title>
        <authorList>
            <person name="Li Y."/>
        </authorList>
    </citation>
    <scope>NUCLEOTIDE SEQUENCE [LARGE SCALE GENOMIC DNA]</scope>
    <source>
        <strain evidence="4 5">KCTC 9916</strain>
    </source>
</reference>
<keyword evidence="3" id="KW-0472">Membrane</keyword>
<keyword evidence="5" id="KW-1185">Reference proteome</keyword>
<protein>
    <recommendedName>
        <fullName evidence="6">DUF4352 domain-containing protein</fullName>
    </recommendedName>
</protein>
<keyword evidence="1" id="KW-0732">Signal</keyword>
<accession>A0A3R8QL75</accession>
<evidence type="ECO:0008006" key="6">
    <source>
        <dbReference type="Google" id="ProtNLM"/>
    </source>
</evidence>
<dbReference type="Gene3D" id="2.60.40.1240">
    <property type="match status" value="1"/>
</dbReference>
<dbReference type="GeneID" id="78122605"/>
<evidence type="ECO:0000256" key="1">
    <source>
        <dbReference type="ARBA" id="ARBA00022729"/>
    </source>
</evidence>
<evidence type="ECO:0000313" key="5">
    <source>
        <dbReference type="Proteomes" id="UP000274327"/>
    </source>
</evidence>
<evidence type="ECO:0000256" key="2">
    <source>
        <dbReference type="SAM" id="MobiDB-lite"/>
    </source>
</evidence>
<dbReference type="InterPro" id="IPR029050">
    <property type="entry name" value="Immunoprotect_excell_Ig-like"/>
</dbReference>
<dbReference type="RefSeq" id="WP_126988847.1">
    <property type="nucleotide sequence ID" value="NZ_JALXWX010000217.1"/>
</dbReference>